<feature type="domain" description="Replication-associated protein ORF2/G2P" evidence="1">
    <location>
        <begin position="71"/>
        <end position="188"/>
    </location>
</feature>
<accession>A0AA34TJX8</accession>
<dbReference type="RefSeq" id="WP_011676223.1">
    <property type="nucleotide sequence ID" value="NZ_CP015901.2"/>
</dbReference>
<protein>
    <recommendedName>
        <fullName evidence="1">Replication-associated protein ORF2/G2P domain-containing protein</fullName>
    </recommendedName>
</protein>
<proteinExistence type="predicted"/>
<dbReference type="InterPro" id="IPR056906">
    <property type="entry name" value="ORF2/G2P_dom"/>
</dbReference>
<reference evidence="2 3" key="1">
    <citation type="journal article" date="2017" name="BMC Genomics">
        <title>Comparative and functional genomics of the Lactococcus lactis taxon; insights into evolution and niche adaptation.</title>
        <authorList>
            <person name="Kelleher P."/>
            <person name="Bottacini F."/>
            <person name="Mahony J."/>
            <person name="Kilcawley K.N."/>
            <person name="van Sinderen D."/>
        </authorList>
    </citation>
    <scope>NUCLEOTIDE SEQUENCE [LARGE SCALE GENOMIC DNA]</scope>
    <source>
        <strain evidence="2 3">JM3</strain>
    </source>
</reference>
<sequence>MEYNSKVVRFENRIEIIKFGGNRIRAPNENNKSSISKRVDDEKVKEQRELEQAFRIKRKIKYYCLANNFDLFWTLTFDDRKVNARNYQYARKRLQAWLKYMRETYGRFGFLFVPELHKSSERIHFHGVTQGFSPPLVEARYPKNRRLIKRNGMQIYNAPRWKNGFSTVSRIQSKEKSASYITKYISKDLISTPSAYHQPRYFVSRGLKKPEISYAELPDEFFTNLLPSFVVGIKENQSTYFEKEVSIYQIDITEEGEMTQLKPPETIYKIRREKSPDGNQSFQK</sequence>
<gene>
    <name evidence="2" type="ORF">LLJM3_1348</name>
</gene>
<name>A0AA34TJX8_LACLC</name>
<evidence type="ECO:0000259" key="1">
    <source>
        <dbReference type="Pfam" id="PF23343"/>
    </source>
</evidence>
<evidence type="ECO:0000313" key="3">
    <source>
        <dbReference type="Proteomes" id="UP000192161"/>
    </source>
</evidence>
<evidence type="ECO:0000313" key="2">
    <source>
        <dbReference type="EMBL" id="ARE23537.1"/>
    </source>
</evidence>
<dbReference type="AlphaFoldDB" id="A0AA34TJX8"/>
<organism evidence="2 3">
    <name type="scientific">Lactococcus lactis subsp. cremoris</name>
    <name type="common">Streptococcus cremoris</name>
    <dbReference type="NCBI Taxonomy" id="1359"/>
    <lineage>
        <taxon>Bacteria</taxon>
        <taxon>Bacillati</taxon>
        <taxon>Bacillota</taxon>
        <taxon>Bacilli</taxon>
        <taxon>Lactobacillales</taxon>
        <taxon>Streptococcaceae</taxon>
        <taxon>Lactococcus</taxon>
    </lineage>
</organism>
<dbReference type="Pfam" id="PF23343">
    <property type="entry name" value="REP_ORF2-G2P"/>
    <property type="match status" value="1"/>
</dbReference>
<dbReference type="Proteomes" id="UP000192161">
    <property type="component" value="Chromosome"/>
</dbReference>
<dbReference type="EMBL" id="CP015901">
    <property type="protein sequence ID" value="ARE23537.1"/>
    <property type="molecule type" value="Genomic_DNA"/>
</dbReference>